<dbReference type="Gene3D" id="3.20.20.80">
    <property type="entry name" value="Glycosidases"/>
    <property type="match status" value="1"/>
</dbReference>
<dbReference type="EMBL" id="KV417559">
    <property type="protein sequence ID" value="KZP19943.1"/>
    <property type="molecule type" value="Genomic_DNA"/>
</dbReference>
<feature type="chain" id="PRO_5007875305" evidence="1">
    <location>
        <begin position="20"/>
        <end position="358"/>
    </location>
</feature>
<dbReference type="PANTHER" id="PTHR37398:SF3">
    <property type="entry name" value="GLYCOSIDE HYDROLASE FAMILY 5 DOMAIN-CONTAINING PROTEIN"/>
    <property type="match status" value="1"/>
</dbReference>
<keyword evidence="3" id="KW-1185">Reference proteome</keyword>
<gene>
    <name evidence="2" type="ORF">FIBSPDRAFT_932541</name>
</gene>
<evidence type="ECO:0000313" key="2">
    <source>
        <dbReference type="EMBL" id="KZP19943.1"/>
    </source>
</evidence>
<organism evidence="2 3">
    <name type="scientific">Athelia psychrophila</name>
    <dbReference type="NCBI Taxonomy" id="1759441"/>
    <lineage>
        <taxon>Eukaryota</taxon>
        <taxon>Fungi</taxon>
        <taxon>Dikarya</taxon>
        <taxon>Basidiomycota</taxon>
        <taxon>Agaricomycotina</taxon>
        <taxon>Agaricomycetes</taxon>
        <taxon>Agaricomycetidae</taxon>
        <taxon>Atheliales</taxon>
        <taxon>Atheliaceae</taxon>
        <taxon>Athelia</taxon>
    </lineage>
</organism>
<dbReference type="Proteomes" id="UP000076532">
    <property type="component" value="Unassembled WGS sequence"/>
</dbReference>
<reference evidence="2 3" key="1">
    <citation type="journal article" date="2016" name="Mol. Biol. Evol.">
        <title>Comparative Genomics of Early-Diverging Mushroom-Forming Fungi Provides Insights into the Origins of Lignocellulose Decay Capabilities.</title>
        <authorList>
            <person name="Nagy L.G."/>
            <person name="Riley R."/>
            <person name="Tritt A."/>
            <person name="Adam C."/>
            <person name="Daum C."/>
            <person name="Floudas D."/>
            <person name="Sun H."/>
            <person name="Yadav J.S."/>
            <person name="Pangilinan J."/>
            <person name="Larsson K.H."/>
            <person name="Matsuura K."/>
            <person name="Barry K."/>
            <person name="Labutti K."/>
            <person name="Kuo R."/>
            <person name="Ohm R.A."/>
            <person name="Bhattacharya S.S."/>
            <person name="Shirouzu T."/>
            <person name="Yoshinaga Y."/>
            <person name="Martin F.M."/>
            <person name="Grigoriev I.V."/>
            <person name="Hibbett D.S."/>
        </authorList>
    </citation>
    <scope>NUCLEOTIDE SEQUENCE [LARGE SCALE GENOMIC DNA]</scope>
    <source>
        <strain evidence="2 3">CBS 109695</strain>
    </source>
</reference>
<accession>A0A166IL71</accession>
<name>A0A166IL71_9AGAM</name>
<feature type="signal peptide" evidence="1">
    <location>
        <begin position="1"/>
        <end position="19"/>
    </location>
</feature>
<evidence type="ECO:0000256" key="1">
    <source>
        <dbReference type="SAM" id="SignalP"/>
    </source>
</evidence>
<protein>
    <submittedName>
        <fullName evidence="2">Glycoside hydrolase family 5 protein</fullName>
    </submittedName>
</protein>
<dbReference type="InterPro" id="IPR017853">
    <property type="entry name" value="GH"/>
</dbReference>
<dbReference type="AlphaFoldDB" id="A0A166IL71"/>
<keyword evidence="2" id="KW-0378">Hydrolase</keyword>
<dbReference type="GO" id="GO:0016787">
    <property type="term" value="F:hydrolase activity"/>
    <property type="evidence" value="ECO:0007669"/>
    <property type="project" value="UniProtKB-KW"/>
</dbReference>
<sequence>MLTIPLIALFAFAGPSVSAQFSNGFVKGVNWPWGSTGAYGHWLSTELSTGYGSSYVPDDTTLAMESANAIGAEWMRIWLFEAGQGLTIDGNGYVASVLPDFWSNLDDVMDKAKASNILLYPTLFTSPPGQAGGDMSKFANWFTDPQAQTAMLNNAVLPLVQRYSDGPIAAWQLYNEMNGKYWFTNPYWQGSASSTYVSNADARTWISAMVSAIKGVNGNFKVSTSQMLCDDAYHPPQSNNNDYVGTGLDFYDVHVYSDNGADLIPASDLGLDGPVILGEFGEITAEGPDHQSQVLQNFLDTAVSGGWSGALYWTLGSQYPTAAQNAGLSCPDAQNIYSLFNCEGQPVEAYTTFQSFKA</sequence>
<dbReference type="SUPFAM" id="SSF51445">
    <property type="entry name" value="(Trans)glycosidases"/>
    <property type="match status" value="1"/>
</dbReference>
<evidence type="ECO:0000313" key="3">
    <source>
        <dbReference type="Proteomes" id="UP000076532"/>
    </source>
</evidence>
<dbReference type="OrthoDB" id="2831758at2759"/>
<dbReference type="PANTHER" id="PTHR37398">
    <property type="entry name" value="ENDO-BETA-1,4-MANNANASE"/>
    <property type="match status" value="1"/>
</dbReference>
<keyword evidence="1" id="KW-0732">Signal</keyword>
<proteinExistence type="predicted"/>